<sequence>MLDALSSLYNSVRISVFVDPSIEHLWSTLANLDPFEELRLFCARIAQLERQQTANSPSSSNASFDFVAQNGNGTDDIVPFELTNILTGERLVFRRFKQQFEEEFWLFVRCPIERDEKKWAKWEKEAVEWGCSRQWNRMWIILDDRDGSIGDGMLNANEGPSEPKKRKN</sequence>
<dbReference type="AlphaFoldDB" id="A0A914H2K8"/>
<accession>A0A914H2K8</accession>
<reference evidence="2" key="1">
    <citation type="submission" date="2022-11" db="UniProtKB">
        <authorList>
            <consortium name="WormBaseParasite"/>
        </authorList>
    </citation>
    <scope>IDENTIFICATION</scope>
</reference>
<name>A0A914H2K8_GLORO</name>
<evidence type="ECO:0000313" key="1">
    <source>
        <dbReference type="Proteomes" id="UP000887572"/>
    </source>
</evidence>
<keyword evidence="1" id="KW-1185">Reference proteome</keyword>
<dbReference type="Proteomes" id="UP000887572">
    <property type="component" value="Unplaced"/>
</dbReference>
<organism evidence="1 2">
    <name type="scientific">Globodera rostochiensis</name>
    <name type="common">Golden nematode worm</name>
    <name type="synonym">Heterodera rostochiensis</name>
    <dbReference type="NCBI Taxonomy" id="31243"/>
    <lineage>
        <taxon>Eukaryota</taxon>
        <taxon>Metazoa</taxon>
        <taxon>Ecdysozoa</taxon>
        <taxon>Nematoda</taxon>
        <taxon>Chromadorea</taxon>
        <taxon>Rhabditida</taxon>
        <taxon>Tylenchina</taxon>
        <taxon>Tylenchomorpha</taxon>
        <taxon>Tylenchoidea</taxon>
        <taxon>Heteroderidae</taxon>
        <taxon>Heteroderinae</taxon>
        <taxon>Globodera</taxon>
    </lineage>
</organism>
<protein>
    <submittedName>
        <fullName evidence="2">Uncharacterized protein</fullName>
    </submittedName>
</protein>
<evidence type="ECO:0000313" key="2">
    <source>
        <dbReference type="WBParaSite" id="Gr19_v10_g12657.t1"/>
    </source>
</evidence>
<proteinExistence type="predicted"/>
<dbReference type="WBParaSite" id="Gr19_v10_g12657.t1">
    <property type="protein sequence ID" value="Gr19_v10_g12657.t1"/>
    <property type="gene ID" value="Gr19_v10_g12657"/>
</dbReference>